<reference evidence="4 5" key="1">
    <citation type="submission" date="2015-11" db="EMBL/GenBank/DDBJ databases">
        <title>Genomic analysis of 38 Legionella species identifies large and diverse effector repertoires.</title>
        <authorList>
            <person name="Burstein D."/>
            <person name="Amaro F."/>
            <person name="Zusman T."/>
            <person name="Lifshitz Z."/>
            <person name="Cohen O."/>
            <person name="Gilbert J.A."/>
            <person name="Pupko T."/>
            <person name="Shuman H.A."/>
            <person name="Segal G."/>
        </authorList>
    </citation>
    <scope>NUCLEOTIDE SEQUENCE [LARGE SCALE GENOMIC DNA]</scope>
    <source>
        <strain evidence="4 5">Mt.St.Helens-9</strain>
    </source>
</reference>
<dbReference type="SUPFAM" id="SSF54631">
    <property type="entry name" value="CBS-domain pair"/>
    <property type="match status" value="1"/>
</dbReference>
<organism evidence="4 5">
    <name type="scientific">Legionella spiritensis</name>
    <dbReference type="NCBI Taxonomy" id="452"/>
    <lineage>
        <taxon>Bacteria</taxon>
        <taxon>Pseudomonadati</taxon>
        <taxon>Pseudomonadota</taxon>
        <taxon>Gammaproteobacteria</taxon>
        <taxon>Legionellales</taxon>
        <taxon>Legionellaceae</taxon>
        <taxon>Legionella</taxon>
    </lineage>
</organism>
<dbReference type="Pfam" id="PF00571">
    <property type="entry name" value="CBS"/>
    <property type="match status" value="2"/>
</dbReference>
<dbReference type="PROSITE" id="PS51371">
    <property type="entry name" value="CBS"/>
    <property type="match status" value="2"/>
</dbReference>
<dbReference type="RefSeq" id="WP_058483804.1">
    <property type="nucleotide sequence ID" value="NZ_CAAAII010000008.1"/>
</dbReference>
<evidence type="ECO:0000256" key="2">
    <source>
        <dbReference type="PROSITE-ProRule" id="PRU00703"/>
    </source>
</evidence>
<gene>
    <name evidence="4" type="ORF">Lspi_1883</name>
</gene>
<keyword evidence="1 2" id="KW-0129">CBS domain</keyword>
<evidence type="ECO:0000259" key="3">
    <source>
        <dbReference type="PROSITE" id="PS51371"/>
    </source>
</evidence>
<dbReference type="InterPro" id="IPR046342">
    <property type="entry name" value="CBS_dom_sf"/>
</dbReference>
<sequence length="143" mass="16144">MAHLIYSVLSNPRREVVSVDSQTSVSKCVAIMTEKDIGALVVRDGDKIIGIVSEREVLRSCLFKKLPITKTKAEDIAYKDVSVLSINDPIEKAMEIITKTKRRHVLVMDKGQLVAVLSIGDVLYHLLEDKKRVIEHLENYIRT</sequence>
<feature type="domain" description="CBS" evidence="3">
    <location>
        <begin position="12"/>
        <end position="68"/>
    </location>
</feature>
<proteinExistence type="predicted"/>
<dbReference type="Gene3D" id="3.10.580.10">
    <property type="entry name" value="CBS-domain"/>
    <property type="match status" value="1"/>
</dbReference>
<evidence type="ECO:0000313" key="5">
    <source>
        <dbReference type="Proteomes" id="UP000054877"/>
    </source>
</evidence>
<comment type="caution">
    <text evidence="4">The sequence shown here is derived from an EMBL/GenBank/DDBJ whole genome shotgun (WGS) entry which is preliminary data.</text>
</comment>
<evidence type="ECO:0000256" key="1">
    <source>
        <dbReference type="ARBA" id="ARBA00023122"/>
    </source>
</evidence>
<dbReference type="PANTHER" id="PTHR43080">
    <property type="entry name" value="CBS DOMAIN-CONTAINING PROTEIN CBSX3, MITOCHONDRIAL"/>
    <property type="match status" value="1"/>
</dbReference>
<dbReference type="InterPro" id="IPR051257">
    <property type="entry name" value="Diverse_CBS-Domain"/>
</dbReference>
<dbReference type="OrthoDB" id="9807125at2"/>
<keyword evidence="5" id="KW-1185">Reference proteome</keyword>
<dbReference type="AlphaFoldDB" id="A0A0W0YYR0"/>
<dbReference type="SMART" id="SM00116">
    <property type="entry name" value="CBS"/>
    <property type="match status" value="2"/>
</dbReference>
<dbReference type="STRING" id="452.Lspi_1883"/>
<dbReference type="PANTHER" id="PTHR43080:SF2">
    <property type="entry name" value="CBS DOMAIN-CONTAINING PROTEIN"/>
    <property type="match status" value="1"/>
</dbReference>
<dbReference type="Proteomes" id="UP000054877">
    <property type="component" value="Unassembled WGS sequence"/>
</dbReference>
<dbReference type="InterPro" id="IPR000644">
    <property type="entry name" value="CBS_dom"/>
</dbReference>
<accession>A0A0W0YYR0</accession>
<dbReference type="PATRIC" id="fig|452.5.peg.2068"/>
<evidence type="ECO:0000313" key="4">
    <source>
        <dbReference type="EMBL" id="KTD62033.1"/>
    </source>
</evidence>
<feature type="domain" description="CBS" evidence="3">
    <location>
        <begin position="77"/>
        <end position="132"/>
    </location>
</feature>
<protein>
    <submittedName>
        <fullName evidence="4">CBS domain protein</fullName>
    </submittedName>
</protein>
<dbReference type="EMBL" id="LNYX01000030">
    <property type="protein sequence ID" value="KTD62033.1"/>
    <property type="molecule type" value="Genomic_DNA"/>
</dbReference>
<name>A0A0W0YYR0_LEGSP</name>